<organism evidence="1 2">
    <name type="scientific">Kibdelosporangium banguiense</name>
    <dbReference type="NCBI Taxonomy" id="1365924"/>
    <lineage>
        <taxon>Bacteria</taxon>
        <taxon>Bacillati</taxon>
        <taxon>Actinomycetota</taxon>
        <taxon>Actinomycetes</taxon>
        <taxon>Pseudonocardiales</taxon>
        <taxon>Pseudonocardiaceae</taxon>
        <taxon>Kibdelosporangium</taxon>
    </lineage>
</organism>
<keyword evidence="2" id="KW-1185">Reference proteome</keyword>
<accession>A0ABS4TE46</accession>
<dbReference type="EMBL" id="JAGINW010000001">
    <property type="protein sequence ID" value="MBP2322626.1"/>
    <property type="molecule type" value="Genomic_DNA"/>
</dbReference>
<evidence type="ECO:0000313" key="1">
    <source>
        <dbReference type="EMBL" id="MBP2322626.1"/>
    </source>
</evidence>
<gene>
    <name evidence="1" type="ORF">JOF56_003011</name>
</gene>
<name>A0ABS4TE46_9PSEU</name>
<reference evidence="1 2" key="1">
    <citation type="submission" date="2021-03" db="EMBL/GenBank/DDBJ databases">
        <title>Sequencing the genomes of 1000 actinobacteria strains.</title>
        <authorList>
            <person name="Klenk H.-P."/>
        </authorList>
    </citation>
    <scope>NUCLEOTIDE SEQUENCE [LARGE SCALE GENOMIC DNA]</scope>
    <source>
        <strain evidence="1 2">DSM 46670</strain>
    </source>
</reference>
<sequence>MGELERRINSGNTWLTQRTANQELAKRSHEVYNATALAVSKIDGMTKVGEHAMERLARLNQDRLALTGHDPVLNALYGQIQMTVAHGLLRTQRRLDQRYDEIW</sequence>
<dbReference type="Proteomes" id="UP001519332">
    <property type="component" value="Unassembled WGS sequence"/>
</dbReference>
<protein>
    <submittedName>
        <fullName evidence="1">Uncharacterized protein</fullName>
    </submittedName>
</protein>
<comment type="caution">
    <text evidence="1">The sequence shown here is derived from an EMBL/GenBank/DDBJ whole genome shotgun (WGS) entry which is preliminary data.</text>
</comment>
<dbReference type="RefSeq" id="WP_209638190.1">
    <property type="nucleotide sequence ID" value="NZ_JAGINW010000001.1"/>
</dbReference>
<evidence type="ECO:0000313" key="2">
    <source>
        <dbReference type="Proteomes" id="UP001519332"/>
    </source>
</evidence>
<proteinExistence type="predicted"/>